<dbReference type="Proteomes" id="UP000297595">
    <property type="component" value="Unassembled WGS sequence"/>
</dbReference>
<name>A0A8H2E6I7_ORBOL</name>
<evidence type="ECO:0000313" key="2">
    <source>
        <dbReference type="Proteomes" id="UP000297595"/>
    </source>
</evidence>
<evidence type="ECO:0000313" key="1">
    <source>
        <dbReference type="EMBL" id="TGJ72671.1"/>
    </source>
</evidence>
<comment type="caution">
    <text evidence="1">The sequence shown here is derived from an EMBL/GenBank/DDBJ whole genome shotgun (WGS) entry which is preliminary data.</text>
</comment>
<dbReference type="EMBL" id="SOZJ01000002">
    <property type="protein sequence ID" value="TGJ72671.1"/>
    <property type="molecule type" value="Genomic_DNA"/>
</dbReference>
<organism evidence="1 2">
    <name type="scientific">Orbilia oligospora</name>
    <name type="common">Nematode-trapping fungus</name>
    <name type="synonym">Arthrobotrys oligospora</name>
    <dbReference type="NCBI Taxonomy" id="2813651"/>
    <lineage>
        <taxon>Eukaryota</taxon>
        <taxon>Fungi</taxon>
        <taxon>Dikarya</taxon>
        <taxon>Ascomycota</taxon>
        <taxon>Pezizomycotina</taxon>
        <taxon>Orbiliomycetes</taxon>
        <taxon>Orbiliales</taxon>
        <taxon>Orbiliaceae</taxon>
        <taxon>Orbilia</taxon>
    </lineage>
</organism>
<reference evidence="1 2" key="1">
    <citation type="submission" date="2019-03" db="EMBL/GenBank/DDBJ databases">
        <title>Nematode-trapping fungi genome.</title>
        <authorList>
            <person name="Vidal-Diez De Ulzurrun G."/>
        </authorList>
    </citation>
    <scope>NUCLEOTIDE SEQUENCE [LARGE SCALE GENOMIC DNA]</scope>
    <source>
        <strain evidence="1 2">TWF154</strain>
    </source>
</reference>
<accession>A0A8H2E6I7</accession>
<gene>
    <name evidence="1" type="ORF">EYR41_004548</name>
</gene>
<sequence length="74" mass="8025">MISLASCEVEKTKTAHGLFQAVYRVVQSSASAMTIHIQHSNHLVVGVPPTSAPTANSQQIHNPTDNAIDRKILY</sequence>
<proteinExistence type="predicted"/>
<protein>
    <submittedName>
        <fullName evidence="1">Uncharacterized protein</fullName>
    </submittedName>
</protein>
<dbReference type="AlphaFoldDB" id="A0A8H2E6I7"/>